<evidence type="ECO:0000256" key="10">
    <source>
        <dbReference type="ARBA" id="ARBA00023146"/>
    </source>
</evidence>
<name>A0ABX1HDF8_9BACT</name>
<keyword evidence="9" id="KW-0648">Protein biosynthesis</keyword>
<proteinExistence type="inferred from homology"/>
<dbReference type="InterPro" id="IPR002317">
    <property type="entry name" value="Ser-tRNA-ligase_type_1"/>
</dbReference>
<evidence type="ECO:0000256" key="2">
    <source>
        <dbReference type="ARBA" id="ARBA00005045"/>
    </source>
</evidence>
<comment type="similarity">
    <text evidence="3">Belongs to the class-II aminoacyl-tRNA synthetase family. Type-1 seryl-tRNA synthetase subfamily.</text>
</comment>
<comment type="caution">
    <text evidence="17">The sequence shown here is derived from an EMBL/GenBank/DDBJ whole genome shotgun (WGS) entry which is preliminary data.</text>
</comment>
<dbReference type="InterPro" id="IPR042103">
    <property type="entry name" value="SerRS_1_N_sf"/>
</dbReference>
<dbReference type="Gene3D" id="3.30.930.10">
    <property type="entry name" value="Bira Bifunctional Protein, Domain 2"/>
    <property type="match status" value="1"/>
</dbReference>
<keyword evidence="15" id="KW-0175">Coiled coil</keyword>
<dbReference type="Pfam" id="PF00587">
    <property type="entry name" value="tRNA-synt_2b"/>
    <property type="match status" value="1"/>
</dbReference>
<reference evidence="17 18" key="1">
    <citation type="submission" date="2020-03" db="EMBL/GenBank/DDBJ databases">
        <title>Genomic Encyclopedia of Type Strains, Phase IV (KMG-V): Genome sequencing to study the core and pangenomes of soil and plant-associated prokaryotes.</title>
        <authorList>
            <person name="Whitman W."/>
        </authorList>
    </citation>
    <scope>NUCLEOTIDE SEQUENCE [LARGE SCALE GENOMIC DNA]</scope>
    <source>
        <strain evidence="17 18">1B</strain>
    </source>
</reference>
<keyword evidence="7" id="KW-0547">Nucleotide-binding</keyword>
<evidence type="ECO:0000256" key="12">
    <source>
        <dbReference type="ARBA" id="ARBA00047929"/>
    </source>
</evidence>
<dbReference type="PRINTS" id="PR00981">
    <property type="entry name" value="TRNASYNTHSER"/>
</dbReference>
<comment type="subcellular location">
    <subcellularLocation>
        <location evidence="1">Cytoplasm</location>
    </subcellularLocation>
</comment>
<dbReference type="PANTHER" id="PTHR43697">
    <property type="entry name" value="SERYL-TRNA SYNTHETASE"/>
    <property type="match status" value="1"/>
</dbReference>
<dbReference type="EC" id="6.1.1.11" evidence="4 14"/>
<evidence type="ECO:0000256" key="11">
    <source>
        <dbReference type="ARBA" id="ARBA00039158"/>
    </source>
</evidence>
<dbReference type="NCBIfam" id="TIGR00414">
    <property type="entry name" value="serS"/>
    <property type="match status" value="1"/>
</dbReference>
<evidence type="ECO:0000313" key="18">
    <source>
        <dbReference type="Proteomes" id="UP000717634"/>
    </source>
</evidence>
<dbReference type="InterPro" id="IPR045864">
    <property type="entry name" value="aa-tRNA-synth_II/BPL/LPL"/>
</dbReference>
<feature type="domain" description="Aminoacyl-transfer RNA synthetases class-II family profile" evidence="16">
    <location>
        <begin position="176"/>
        <end position="410"/>
    </location>
</feature>
<comment type="catalytic activity">
    <reaction evidence="13">
        <text>tRNA(Ser) + L-serine + ATP = L-seryl-tRNA(Ser) + AMP + diphosphate + H(+)</text>
        <dbReference type="Rhea" id="RHEA:12292"/>
        <dbReference type="Rhea" id="RHEA-COMP:9669"/>
        <dbReference type="Rhea" id="RHEA-COMP:9703"/>
        <dbReference type="ChEBI" id="CHEBI:15378"/>
        <dbReference type="ChEBI" id="CHEBI:30616"/>
        <dbReference type="ChEBI" id="CHEBI:33019"/>
        <dbReference type="ChEBI" id="CHEBI:33384"/>
        <dbReference type="ChEBI" id="CHEBI:78442"/>
        <dbReference type="ChEBI" id="CHEBI:78533"/>
        <dbReference type="ChEBI" id="CHEBI:456215"/>
        <dbReference type="EC" id="6.1.1.11"/>
    </reaction>
</comment>
<organism evidence="17 18">
    <name type="scientific">Hymenobacter artigasi</name>
    <dbReference type="NCBI Taxonomy" id="2719616"/>
    <lineage>
        <taxon>Bacteria</taxon>
        <taxon>Pseudomonadati</taxon>
        <taxon>Bacteroidota</taxon>
        <taxon>Cytophagia</taxon>
        <taxon>Cytophagales</taxon>
        <taxon>Hymenobacteraceae</taxon>
        <taxon>Hymenobacter</taxon>
    </lineage>
</organism>
<dbReference type="Proteomes" id="UP000717634">
    <property type="component" value="Unassembled WGS sequence"/>
</dbReference>
<keyword evidence="5" id="KW-0963">Cytoplasm</keyword>
<evidence type="ECO:0000259" key="16">
    <source>
        <dbReference type="PROSITE" id="PS50862"/>
    </source>
</evidence>
<keyword evidence="18" id="KW-1185">Reference proteome</keyword>
<dbReference type="CDD" id="cd00770">
    <property type="entry name" value="SerRS_core"/>
    <property type="match status" value="1"/>
</dbReference>
<evidence type="ECO:0000256" key="7">
    <source>
        <dbReference type="ARBA" id="ARBA00022741"/>
    </source>
</evidence>
<evidence type="ECO:0000256" key="13">
    <source>
        <dbReference type="ARBA" id="ARBA00048823"/>
    </source>
</evidence>
<dbReference type="InterPro" id="IPR010978">
    <property type="entry name" value="tRNA-bd_arm"/>
</dbReference>
<keyword evidence="10" id="KW-0030">Aminoacyl-tRNA synthetase</keyword>
<evidence type="ECO:0000313" key="17">
    <source>
        <dbReference type="EMBL" id="NKI88279.1"/>
    </source>
</evidence>
<dbReference type="InterPro" id="IPR015866">
    <property type="entry name" value="Ser-tRNA-synth_1_N"/>
</dbReference>
<dbReference type="PANTHER" id="PTHR43697:SF1">
    <property type="entry name" value="SERINE--TRNA LIGASE"/>
    <property type="match status" value="1"/>
</dbReference>
<dbReference type="Gene3D" id="1.10.287.40">
    <property type="entry name" value="Serine-tRNA synthetase, tRNA binding domain"/>
    <property type="match status" value="1"/>
</dbReference>
<evidence type="ECO:0000256" key="1">
    <source>
        <dbReference type="ARBA" id="ARBA00004496"/>
    </source>
</evidence>
<keyword evidence="6 17" id="KW-0436">Ligase</keyword>
<evidence type="ECO:0000256" key="15">
    <source>
        <dbReference type="SAM" id="Coils"/>
    </source>
</evidence>
<evidence type="ECO:0000256" key="3">
    <source>
        <dbReference type="ARBA" id="ARBA00010728"/>
    </source>
</evidence>
<evidence type="ECO:0000256" key="8">
    <source>
        <dbReference type="ARBA" id="ARBA00022840"/>
    </source>
</evidence>
<dbReference type="InterPro" id="IPR006195">
    <property type="entry name" value="aa-tRNA-synth_II"/>
</dbReference>
<evidence type="ECO:0000256" key="4">
    <source>
        <dbReference type="ARBA" id="ARBA00012840"/>
    </source>
</evidence>
<comment type="catalytic activity">
    <reaction evidence="12">
        <text>tRNA(Sec) + L-serine + ATP = L-seryl-tRNA(Sec) + AMP + diphosphate + H(+)</text>
        <dbReference type="Rhea" id="RHEA:42580"/>
        <dbReference type="Rhea" id="RHEA-COMP:9742"/>
        <dbReference type="Rhea" id="RHEA-COMP:10128"/>
        <dbReference type="ChEBI" id="CHEBI:15378"/>
        <dbReference type="ChEBI" id="CHEBI:30616"/>
        <dbReference type="ChEBI" id="CHEBI:33019"/>
        <dbReference type="ChEBI" id="CHEBI:33384"/>
        <dbReference type="ChEBI" id="CHEBI:78442"/>
        <dbReference type="ChEBI" id="CHEBI:78533"/>
        <dbReference type="ChEBI" id="CHEBI:456215"/>
        <dbReference type="EC" id="6.1.1.11"/>
    </reaction>
</comment>
<dbReference type="SUPFAM" id="SSF55681">
    <property type="entry name" value="Class II aaRS and biotin synthetases"/>
    <property type="match status" value="1"/>
</dbReference>
<accession>A0ABX1HDF8</accession>
<dbReference type="EMBL" id="JAAVTK010000002">
    <property type="protein sequence ID" value="NKI88279.1"/>
    <property type="molecule type" value="Genomic_DNA"/>
</dbReference>
<feature type="coiled-coil region" evidence="15">
    <location>
        <begin position="33"/>
        <end position="103"/>
    </location>
</feature>
<dbReference type="PROSITE" id="PS50862">
    <property type="entry name" value="AA_TRNA_LIGASE_II"/>
    <property type="match status" value="1"/>
</dbReference>
<evidence type="ECO:0000256" key="6">
    <source>
        <dbReference type="ARBA" id="ARBA00022598"/>
    </source>
</evidence>
<dbReference type="GO" id="GO:0004828">
    <property type="term" value="F:serine-tRNA ligase activity"/>
    <property type="evidence" value="ECO:0007669"/>
    <property type="project" value="UniProtKB-EC"/>
</dbReference>
<dbReference type="SUPFAM" id="SSF46589">
    <property type="entry name" value="tRNA-binding arm"/>
    <property type="match status" value="1"/>
</dbReference>
<evidence type="ECO:0000256" key="5">
    <source>
        <dbReference type="ARBA" id="ARBA00022490"/>
    </source>
</evidence>
<comment type="pathway">
    <text evidence="2">Aminoacyl-tRNA biosynthesis; selenocysteinyl-tRNA(Sec) biosynthesis; L-seryl-tRNA(Sec) from L-serine and tRNA(Sec): step 1/1.</text>
</comment>
<dbReference type="InterPro" id="IPR002314">
    <property type="entry name" value="aa-tRNA-synt_IIb"/>
</dbReference>
<gene>
    <name evidence="17" type="ORF">HBN54_000866</name>
</gene>
<protein>
    <recommendedName>
        <fullName evidence="11 14">Serine--tRNA ligase</fullName>
        <ecNumber evidence="4 14">6.1.1.11</ecNumber>
    </recommendedName>
</protein>
<dbReference type="Pfam" id="PF02403">
    <property type="entry name" value="Seryl_tRNA_N"/>
    <property type="match status" value="1"/>
</dbReference>
<evidence type="ECO:0000256" key="9">
    <source>
        <dbReference type="ARBA" id="ARBA00022917"/>
    </source>
</evidence>
<evidence type="ECO:0000256" key="14">
    <source>
        <dbReference type="NCBIfam" id="TIGR00414"/>
    </source>
</evidence>
<sequence>MLQLSVLRDQTDHVLAGLAKKRYATGPADVAAILDLNQRRRQLQTSHDSAQAEANELARQIGGLMKSGDKAGAETLKARTAELKQHTQSAAAELAQVEKEQQQLLYKLPNLPHTSVPEGRAAADNEIVREHGTKPELGSDAVPHWDLIKKYDIIDFELGVKITGAGFPVYKGQGARLQRALINFFLDEARAAGYTEMQPPILVNEASGYGTGQLPDKEGQMYHDAKDDLYLIPTAEVPLTNIYRDEIIPVEKLPVRITGHTPCFRREAGSWGADVRGLNRLHQFDKVEIVQITEPEHSYAALDTMVAHIEGLLQKLELPYRVLRLCGGDMGFTSALTFDLEVWSAAQGRWLEVSSASNFETYQANRLKCRYKVDGKTQLLHTLNGSALALPRIVAALLENNQTSEGIKLPAVLHSYCGFGMIIEKPVNDVLDIMKSKNKKDYTKYLFDGALHNKGQLVNAVVAKYVYKNPLVSIGKLFEIFPASIQGSWGVFTIKEQAESINNGITKKGTPAKPRYKTKPNNIIKVGQIEIATSDQWNTENISAFIEAATKVGFDINPDSTVETL</sequence>
<dbReference type="InterPro" id="IPR033729">
    <property type="entry name" value="SerRS_core"/>
</dbReference>
<keyword evidence="8" id="KW-0067">ATP-binding</keyword>